<reference evidence="4" key="1">
    <citation type="submission" date="2020-06" db="EMBL/GenBank/DDBJ databases">
        <title>Legume-microbial interactions unlock mineral nutrients during tropical forest succession.</title>
        <authorList>
            <person name="Epihov D.Z."/>
        </authorList>
    </citation>
    <scope>NUCLEOTIDE SEQUENCE [LARGE SCALE GENOMIC DNA]</scope>
    <source>
        <strain evidence="4">Pan2503</strain>
    </source>
</reference>
<feature type="domain" description="ASPIC/UnbV" evidence="3">
    <location>
        <begin position="506"/>
        <end position="572"/>
    </location>
</feature>
<dbReference type="PANTHER" id="PTHR16026:SF0">
    <property type="entry name" value="CARTILAGE ACIDIC PROTEIN 1"/>
    <property type="match status" value="1"/>
</dbReference>
<dbReference type="Gene3D" id="2.130.10.130">
    <property type="entry name" value="Integrin alpha, N-terminal"/>
    <property type="match status" value="2"/>
</dbReference>
<dbReference type="Pfam" id="PF13517">
    <property type="entry name" value="FG-GAP_3"/>
    <property type="match status" value="2"/>
</dbReference>
<evidence type="ECO:0000313" key="5">
    <source>
        <dbReference type="Proteomes" id="UP000567293"/>
    </source>
</evidence>
<comment type="caution">
    <text evidence="4">The sequence shown here is derived from an EMBL/GenBank/DDBJ whole genome shotgun (WGS) entry which is preliminary data.</text>
</comment>
<dbReference type="AlphaFoldDB" id="A0A7V8NX89"/>
<dbReference type="InterPro" id="IPR011519">
    <property type="entry name" value="UnbV_ASPIC"/>
</dbReference>
<protein>
    <submittedName>
        <fullName evidence="4">CRTAC1 family protein</fullName>
    </submittedName>
</protein>
<name>A0A7V8NX89_9BACT</name>
<dbReference type="PANTHER" id="PTHR16026">
    <property type="entry name" value="CARTILAGE ACIDIC PROTEIN 1"/>
    <property type="match status" value="1"/>
</dbReference>
<dbReference type="SUPFAM" id="SSF69318">
    <property type="entry name" value="Integrin alpha N-terminal domain"/>
    <property type="match status" value="1"/>
</dbReference>
<dbReference type="InterPro" id="IPR028994">
    <property type="entry name" value="Integrin_alpha_N"/>
</dbReference>
<dbReference type="InterPro" id="IPR027039">
    <property type="entry name" value="Crtac1"/>
</dbReference>
<evidence type="ECO:0000256" key="1">
    <source>
        <dbReference type="ARBA" id="ARBA00022729"/>
    </source>
</evidence>
<evidence type="ECO:0000256" key="2">
    <source>
        <dbReference type="SAM" id="SignalP"/>
    </source>
</evidence>
<sequence>MTITRRRFAQLGMGAACCLTTDSLLAQGLSTHSAKPLPRSAPSGRPFHARFVDVAWDAGLRAPVVYGGVEQTKYIVETTGCGCAFLDYDNDGWMDIFILSGTRLEGAPEGTTNRLYKNNRDGTFADVTERAGLHSVGWACGVSVGDYNNDGFDDIFCARFGQNILYRNNGDGTFTDVTKEAGLASPEQRWGAGSSFVDYDRDGHLDLFVSNYVRFSFEQAPAPGQNSSCIWLGIPVACGPRGLPTGRHWLYRNNGDGTFTDVSEAAGIAQATSSYGLTVVSADFDEDGWPDIYVACDATPSLLFMNNHDGTFREEALLRGVALNDDGMAQAGMGVGVGDYDLDGHLDIFKTHFADDRNILYRNNGRAYFQDVTASSRLGVETRYVCWGAGIVDLDNDGYPDLFMTTGHVDPKVEKKLPQYANKTPRAVFRNLGQGVFEELIAEAGPGIAAPHCSRGCAFGDFDNDGDVDMVIVNLNEPPSLLRNDVTGKANWIKIKLEGAKSNRSAIGSRVLAHYGGRTQAQALLSQSSFFSCNDPRLHFGLGTSVAVDLEIFWPSGLHESYKGVPAKQLLTIREGVGVVANRGWSKS</sequence>
<accession>A0A7V8NX89</accession>
<feature type="chain" id="PRO_5031363159" evidence="2">
    <location>
        <begin position="27"/>
        <end position="588"/>
    </location>
</feature>
<organism evidence="4 5">
    <name type="scientific">Candidatus Acidiferrum panamense</name>
    <dbReference type="NCBI Taxonomy" id="2741543"/>
    <lineage>
        <taxon>Bacteria</taxon>
        <taxon>Pseudomonadati</taxon>
        <taxon>Acidobacteriota</taxon>
        <taxon>Terriglobia</taxon>
        <taxon>Candidatus Acidiferrales</taxon>
        <taxon>Candidatus Acidiferrum</taxon>
    </lineage>
</organism>
<feature type="signal peptide" evidence="2">
    <location>
        <begin position="1"/>
        <end position="26"/>
    </location>
</feature>
<proteinExistence type="predicted"/>
<evidence type="ECO:0000259" key="3">
    <source>
        <dbReference type="Pfam" id="PF07593"/>
    </source>
</evidence>
<gene>
    <name evidence="4" type="ORF">HRJ53_29405</name>
</gene>
<keyword evidence="1 2" id="KW-0732">Signal</keyword>
<dbReference type="Proteomes" id="UP000567293">
    <property type="component" value="Unassembled WGS sequence"/>
</dbReference>
<dbReference type="InterPro" id="IPR013517">
    <property type="entry name" value="FG-GAP"/>
</dbReference>
<dbReference type="Pfam" id="PF07593">
    <property type="entry name" value="UnbV_ASPIC"/>
    <property type="match status" value="1"/>
</dbReference>
<evidence type="ECO:0000313" key="4">
    <source>
        <dbReference type="EMBL" id="MBA0089127.1"/>
    </source>
</evidence>
<keyword evidence="5" id="KW-1185">Reference proteome</keyword>
<dbReference type="EMBL" id="JACDQQ010002847">
    <property type="protein sequence ID" value="MBA0089127.1"/>
    <property type="molecule type" value="Genomic_DNA"/>
</dbReference>